<reference evidence="3" key="2">
    <citation type="submission" date="2015-01" db="EMBL/GenBank/DDBJ databases">
        <title>Evolutionary Origins and Diversification of the Mycorrhizal Mutualists.</title>
        <authorList>
            <consortium name="DOE Joint Genome Institute"/>
            <consortium name="Mycorrhizal Genomics Consortium"/>
            <person name="Kohler A."/>
            <person name="Kuo A."/>
            <person name="Nagy L.G."/>
            <person name="Floudas D."/>
            <person name="Copeland A."/>
            <person name="Barry K.W."/>
            <person name="Cichocki N."/>
            <person name="Veneault-Fourrey C."/>
            <person name="LaButti K."/>
            <person name="Lindquist E.A."/>
            <person name="Lipzen A."/>
            <person name="Lundell T."/>
            <person name="Morin E."/>
            <person name="Murat C."/>
            <person name="Riley R."/>
            <person name="Ohm R."/>
            <person name="Sun H."/>
            <person name="Tunlid A."/>
            <person name="Henrissat B."/>
            <person name="Grigoriev I.V."/>
            <person name="Hibbett D.S."/>
            <person name="Martin F."/>
        </authorList>
    </citation>
    <scope>NUCLEOTIDE SEQUENCE [LARGE SCALE GENOMIC DNA]</scope>
    <source>
        <strain evidence="3">F 1598</strain>
    </source>
</reference>
<evidence type="ECO:0000313" key="3">
    <source>
        <dbReference type="Proteomes" id="UP000054166"/>
    </source>
</evidence>
<organism evidence="2 3">
    <name type="scientific">Piloderma croceum (strain F 1598)</name>
    <dbReference type="NCBI Taxonomy" id="765440"/>
    <lineage>
        <taxon>Eukaryota</taxon>
        <taxon>Fungi</taxon>
        <taxon>Dikarya</taxon>
        <taxon>Basidiomycota</taxon>
        <taxon>Agaricomycotina</taxon>
        <taxon>Agaricomycetes</taxon>
        <taxon>Agaricomycetidae</taxon>
        <taxon>Atheliales</taxon>
        <taxon>Atheliaceae</taxon>
        <taxon>Piloderma</taxon>
    </lineage>
</organism>
<evidence type="ECO:0000313" key="2">
    <source>
        <dbReference type="EMBL" id="KIM81375.1"/>
    </source>
</evidence>
<dbReference type="Proteomes" id="UP000054166">
    <property type="component" value="Unassembled WGS sequence"/>
</dbReference>
<feature type="region of interest" description="Disordered" evidence="1">
    <location>
        <begin position="1"/>
        <end position="21"/>
    </location>
</feature>
<proteinExistence type="predicted"/>
<sequence length="101" mass="11419">MTGFIRHTEKHTSAQSPPRIPNSQFTLYSTFPALNLARGTPTSVWIYVSKPLVLYGTTKPTEAELTLSSRYMDAWLTFAEGYTVDNVICTATRMRSKRQIT</sequence>
<accession>A0A0C3F9P0</accession>
<reference evidence="2 3" key="1">
    <citation type="submission" date="2014-04" db="EMBL/GenBank/DDBJ databases">
        <authorList>
            <consortium name="DOE Joint Genome Institute"/>
            <person name="Kuo A."/>
            <person name="Tarkka M."/>
            <person name="Buscot F."/>
            <person name="Kohler A."/>
            <person name="Nagy L.G."/>
            <person name="Floudas D."/>
            <person name="Copeland A."/>
            <person name="Barry K.W."/>
            <person name="Cichocki N."/>
            <person name="Veneault-Fourrey C."/>
            <person name="LaButti K."/>
            <person name="Lindquist E.A."/>
            <person name="Lipzen A."/>
            <person name="Lundell T."/>
            <person name="Morin E."/>
            <person name="Murat C."/>
            <person name="Sun H."/>
            <person name="Tunlid A."/>
            <person name="Henrissat B."/>
            <person name="Grigoriev I.V."/>
            <person name="Hibbett D.S."/>
            <person name="Martin F."/>
            <person name="Nordberg H.P."/>
            <person name="Cantor M.N."/>
            <person name="Hua S.X."/>
        </authorList>
    </citation>
    <scope>NUCLEOTIDE SEQUENCE [LARGE SCALE GENOMIC DNA]</scope>
    <source>
        <strain evidence="2 3">F 1598</strain>
    </source>
</reference>
<name>A0A0C3F9P0_PILCF</name>
<dbReference type="EMBL" id="KN832999">
    <property type="protein sequence ID" value="KIM81375.1"/>
    <property type="molecule type" value="Genomic_DNA"/>
</dbReference>
<protein>
    <submittedName>
        <fullName evidence="2">Uncharacterized protein</fullName>
    </submittedName>
</protein>
<dbReference type="InParanoid" id="A0A0C3F9P0"/>
<dbReference type="AlphaFoldDB" id="A0A0C3F9P0"/>
<keyword evidence="3" id="KW-1185">Reference proteome</keyword>
<evidence type="ECO:0000256" key="1">
    <source>
        <dbReference type="SAM" id="MobiDB-lite"/>
    </source>
</evidence>
<dbReference type="HOGENOM" id="CLU_2292724_0_0_1"/>
<gene>
    <name evidence="2" type="ORF">PILCRDRAFT_89126</name>
</gene>
<feature type="compositionally biased region" description="Basic and acidic residues" evidence="1">
    <location>
        <begin position="1"/>
        <end position="12"/>
    </location>
</feature>